<dbReference type="PROSITE" id="PS50082">
    <property type="entry name" value="WD_REPEATS_2"/>
    <property type="match status" value="1"/>
</dbReference>
<evidence type="ECO:0000256" key="4">
    <source>
        <dbReference type="SAM" id="MobiDB-lite"/>
    </source>
</evidence>
<protein>
    <submittedName>
        <fullName evidence="5">WD40-repeat-containing domain</fullName>
    </submittedName>
</protein>
<keyword evidence="1 3" id="KW-0853">WD repeat</keyword>
<name>A0A0V0QEJ8_PSEPJ</name>
<feature type="compositionally biased region" description="Low complexity" evidence="4">
    <location>
        <begin position="949"/>
        <end position="959"/>
    </location>
</feature>
<dbReference type="Pfam" id="PF00400">
    <property type="entry name" value="WD40"/>
    <property type="match status" value="1"/>
</dbReference>
<proteinExistence type="predicted"/>
<dbReference type="SUPFAM" id="SSF47473">
    <property type="entry name" value="EF-hand"/>
    <property type="match status" value="1"/>
</dbReference>
<evidence type="ECO:0000313" key="5">
    <source>
        <dbReference type="EMBL" id="KRX00591.1"/>
    </source>
</evidence>
<dbReference type="PANTHER" id="PTHR13720:SF57">
    <property type="entry name" value="CHROMOSOME UNDETERMINED SCAFFOLD_51, WHOLE GENOME SHOTGUN SEQUENCE"/>
    <property type="match status" value="1"/>
</dbReference>
<feature type="compositionally biased region" description="Acidic residues" evidence="4">
    <location>
        <begin position="960"/>
        <end position="980"/>
    </location>
</feature>
<dbReference type="SMART" id="SM00320">
    <property type="entry name" value="WD40"/>
    <property type="match status" value="4"/>
</dbReference>
<gene>
    <name evidence="5" type="ORF">PPERSA_12810</name>
</gene>
<organism evidence="5 6">
    <name type="scientific">Pseudocohnilembus persalinus</name>
    <name type="common">Ciliate</name>
    <dbReference type="NCBI Taxonomy" id="266149"/>
    <lineage>
        <taxon>Eukaryota</taxon>
        <taxon>Sar</taxon>
        <taxon>Alveolata</taxon>
        <taxon>Ciliophora</taxon>
        <taxon>Intramacronucleata</taxon>
        <taxon>Oligohymenophorea</taxon>
        <taxon>Scuticociliatia</taxon>
        <taxon>Philasterida</taxon>
        <taxon>Pseudocohnilembidae</taxon>
        <taxon>Pseudocohnilembus</taxon>
    </lineage>
</organism>
<dbReference type="Gene3D" id="2.130.10.10">
    <property type="entry name" value="YVTN repeat-like/Quinoprotein amine dehydrogenase"/>
    <property type="match status" value="1"/>
</dbReference>
<dbReference type="InParanoid" id="A0A0V0QEJ8"/>
<dbReference type="InterPro" id="IPR036322">
    <property type="entry name" value="WD40_repeat_dom_sf"/>
</dbReference>
<comment type="caution">
    <text evidence="5">The sequence shown here is derived from an EMBL/GenBank/DDBJ whole genome shotgun (WGS) entry which is preliminary data.</text>
</comment>
<dbReference type="InterPro" id="IPR001680">
    <property type="entry name" value="WD40_rpt"/>
</dbReference>
<dbReference type="InterPro" id="IPR011992">
    <property type="entry name" value="EF-hand-dom_pair"/>
</dbReference>
<reference evidence="5 6" key="1">
    <citation type="journal article" date="2015" name="Sci. Rep.">
        <title>Genome of the facultative scuticociliatosis pathogen Pseudocohnilembus persalinus provides insight into its virulence through horizontal gene transfer.</title>
        <authorList>
            <person name="Xiong J."/>
            <person name="Wang G."/>
            <person name="Cheng J."/>
            <person name="Tian M."/>
            <person name="Pan X."/>
            <person name="Warren A."/>
            <person name="Jiang C."/>
            <person name="Yuan D."/>
            <person name="Miao W."/>
        </authorList>
    </citation>
    <scope>NUCLEOTIDE SEQUENCE [LARGE SCALE GENOMIC DNA]</scope>
    <source>
        <strain evidence="5">36N120E</strain>
    </source>
</reference>
<keyword evidence="2" id="KW-0677">Repeat</keyword>
<dbReference type="Gene3D" id="1.10.238.10">
    <property type="entry name" value="EF-hand"/>
    <property type="match status" value="1"/>
</dbReference>
<feature type="repeat" description="WD" evidence="3">
    <location>
        <begin position="786"/>
        <end position="821"/>
    </location>
</feature>
<dbReference type="SUPFAM" id="SSF50978">
    <property type="entry name" value="WD40 repeat-like"/>
    <property type="match status" value="1"/>
</dbReference>
<evidence type="ECO:0000256" key="1">
    <source>
        <dbReference type="ARBA" id="ARBA00022574"/>
    </source>
</evidence>
<accession>A0A0V0QEJ8</accession>
<dbReference type="EMBL" id="LDAU01000184">
    <property type="protein sequence ID" value="KRX00591.1"/>
    <property type="molecule type" value="Genomic_DNA"/>
</dbReference>
<evidence type="ECO:0000256" key="2">
    <source>
        <dbReference type="ARBA" id="ARBA00022737"/>
    </source>
</evidence>
<evidence type="ECO:0000313" key="6">
    <source>
        <dbReference type="Proteomes" id="UP000054937"/>
    </source>
</evidence>
<evidence type="ECO:0000256" key="3">
    <source>
        <dbReference type="PROSITE-ProRule" id="PRU00221"/>
    </source>
</evidence>
<keyword evidence="6" id="KW-1185">Reference proteome</keyword>
<feature type="region of interest" description="Disordered" evidence="4">
    <location>
        <begin position="944"/>
        <end position="1002"/>
    </location>
</feature>
<dbReference type="SUPFAM" id="SSF50998">
    <property type="entry name" value="Quinoprotein alcohol dehydrogenase-like"/>
    <property type="match status" value="1"/>
</dbReference>
<dbReference type="AlphaFoldDB" id="A0A0V0QEJ8"/>
<dbReference type="InterPro" id="IPR011047">
    <property type="entry name" value="Quinoprotein_ADH-like_sf"/>
</dbReference>
<sequence>MTNEDFQQVFKAEQSQLFLLFDQKKQDQIDPLELFAGITLFSDQIIFEHKVEFLLDIFDLNERKCLSFDEVLYMFQSCVNATFIIYQENIDTFEVELEDFKHILENYFSKENKIYFADLMYAYFIDCILQKHSQPEPTAIDTILLESQEFTLIGYSNGLIKFIHRNFEKSQQQNSQDFNNRNKFSAMKIDGGTLQNLQSQKKINNQSVVDVQYTYQRQQFFENLDSKPQQSGQEEDFEKEFTYLEQQINDISFISNNKMMILCNDGNLYVLEYYKEKQDQFQIIKTIFFKNGDLPIRFNFHNEFICVISATGNNFYTLDIRNFDLVKIEQTQNLVIDSLQFQYPSDDPRCQNYQVLIGNIPAQLIVFKNKRIFSSSQFDQMIIEWKIKQKQNKKDEYIILPAVGKTEGKAMIEEFKVDIFKNLNDELLINEIIQVYKFAKINKYQTGKPKNKVINSSIMNFGIIKNDSALKFQNDEFFKSIMDSFTRKQQKKNHNMALSNFFSRRINQKQTTQLGNSKLSLDSQQNQARSKLTRIISKKISFVVYNNENAIESRTFLESGNKYNNSSSKQSYSVMQNKSSLNNLAIPSMNNGNTLSHIVQEESELQEDILIQQEKANKLKEQEEHKPLIHIWCILRFNQCMRKIQTWHQNSIIHLRFQKKNGFLASVSTDKHNSIQISCWKTGKPLYFRKTGHFQIIDLIFHPYNENEFVTGSIKNITVWTLQDKQILRLSSINVQEMFHVVQCFTNLAYLSYLMPSGKIASDLIATTNYGDLVMVYNGQLINVREKAHQKSINCLKMVELFQEQTLIITGGEDEYLKLWDGKFTCIAEISLRKTIYFQDISPNVNISVQSLDFYLCKYQKEDKKSSQQIQHLMGIQQDQNKSNEEENFFPLILIGTRNGTIIEARFNLLFQNFNDFESQLQSNKNNRNIKILFKNQKNIYEKKKSGDQFSQQSSISSFEEQEGDEEEEEDDEYDDEEADVVMQDGMRPEKNKNQQIASDKQNYYKLENQKLKFLFNRISSNQNSQ</sequence>
<dbReference type="InterPro" id="IPR050630">
    <property type="entry name" value="WD_repeat_EMAP"/>
</dbReference>
<dbReference type="InterPro" id="IPR015943">
    <property type="entry name" value="WD40/YVTN_repeat-like_dom_sf"/>
</dbReference>
<dbReference type="Proteomes" id="UP000054937">
    <property type="component" value="Unassembled WGS sequence"/>
</dbReference>
<dbReference type="PANTHER" id="PTHR13720">
    <property type="entry name" value="WD-40 REPEAT PROTEIN"/>
    <property type="match status" value="1"/>
</dbReference>